<dbReference type="AlphaFoldDB" id="A0A9Q0YLT3"/>
<evidence type="ECO:0000256" key="1">
    <source>
        <dbReference type="ARBA" id="ARBA00004606"/>
    </source>
</evidence>
<proteinExistence type="inferred from homology"/>
<dbReference type="PANTHER" id="PTHR23033">
    <property type="entry name" value="BETA1,3-GALACTOSYLTRANSFERASE"/>
    <property type="match status" value="1"/>
</dbReference>
<name>A0A9Q0YLT3_HOLLE</name>
<protein>
    <submittedName>
        <fullName evidence="8">Glycoprotein-N-acetylgalactosamine 3-beta-galactosyltransferase 1</fullName>
    </submittedName>
</protein>
<dbReference type="EMBL" id="JAIZAY010000018">
    <property type="protein sequence ID" value="KAJ8024802.1"/>
    <property type="molecule type" value="Genomic_DNA"/>
</dbReference>
<feature type="transmembrane region" description="Helical" evidence="7">
    <location>
        <begin position="6"/>
        <end position="26"/>
    </location>
</feature>
<keyword evidence="9" id="KW-1185">Reference proteome</keyword>
<comment type="caution">
    <text evidence="8">The sequence shown here is derived from an EMBL/GenBank/DDBJ whole genome shotgun (WGS) entry which is preliminary data.</text>
</comment>
<evidence type="ECO:0000256" key="7">
    <source>
        <dbReference type="SAM" id="Phobius"/>
    </source>
</evidence>
<keyword evidence="3 7" id="KW-0812">Transmembrane</keyword>
<gene>
    <name evidence="8" type="ORF">HOLleu_34818</name>
</gene>
<sequence length="310" mass="35372">MAKSGIFTLAVGLVVGIMLSFMFMQYESLSKKTLSKTLHVSYQARDYSVGGNSFYLQQRSLLNSTKLPVVDNELTRIVTSYPFDPLFNSTLLKTRAKTLCYVMCAKGSQGAVQAARATVAEHCSKTVFFSRSPIKEVGSIDLGFQEDSAHRWERYKMAADYVYTHFRSDFELFIKFEYDIYIVPENIQFMALLHQAHIPGYIGQVITDKDPRGVVTVLTREGLEILHNALPSCPPRLGGTNEDLELEECLKPLHIFGTKESRDHLGTPRFQMLVPDHELPGNTIKYHPWAMKYIHHPLEKVSLYHSYFYL</sequence>
<dbReference type="Proteomes" id="UP001152320">
    <property type="component" value="Chromosome 18"/>
</dbReference>
<dbReference type="InterPro" id="IPR026050">
    <property type="entry name" value="C1GALT1/C1GALT1_chp1"/>
</dbReference>
<evidence type="ECO:0000313" key="8">
    <source>
        <dbReference type="EMBL" id="KAJ8024802.1"/>
    </source>
</evidence>
<evidence type="ECO:0000256" key="4">
    <source>
        <dbReference type="ARBA" id="ARBA00022968"/>
    </source>
</evidence>
<reference evidence="8" key="1">
    <citation type="submission" date="2021-10" db="EMBL/GenBank/DDBJ databases">
        <title>Tropical sea cucumber genome reveals ecological adaptation and Cuvierian tubules defense mechanism.</title>
        <authorList>
            <person name="Chen T."/>
        </authorList>
    </citation>
    <scope>NUCLEOTIDE SEQUENCE</scope>
    <source>
        <strain evidence="8">Nanhai2018</strain>
        <tissue evidence="8">Muscle</tissue>
    </source>
</reference>
<organism evidence="8 9">
    <name type="scientific">Holothuria leucospilota</name>
    <name type="common">Black long sea cucumber</name>
    <name type="synonym">Mertensiothuria leucospilota</name>
    <dbReference type="NCBI Taxonomy" id="206669"/>
    <lineage>
        <taxon>Eukaryota</taxon>
        <taxon>Metazoa</taxon>
        <taxon>Echinodermata</taxon>
        <taxon>Eleutherozoa</taxon>
        <taxon>Echinozoa</taxon>
        <taxon>Holothuroidea</taxon>
        <taxon>Aspidochirotacea</taxon>
        <taxon>Aspidochirotida</taxon>
        <taxon>Holothuriidae</taxon>
        <taxon>Holothuria</taxon>
    </lineage>
</organism>
<dbReference type="GO" id="GO:0016263">
    <property type="term" value="F:glycoprotein-N-acetylgalactosamine 3-beta-galactosyltransferase activity"/>
    <property type="evidence" value="ECO:0007669"/>
    <property type="project" value="TreeGrafter"/>
</dbReference>
<keyword evidence="4" id="KW-0735">Signal-anchor</keyword>
<comment type="similarity">
    <text evidence="2">Belongs to the glycosyltransferase 31 family. Beta3-Gal-T subfamily.</text>
</comment>
<evidence type="ECO:0000256" key="5">
    <source>
        <dbReference type="ARBA" id="ARBA00022989"/>
    </source>
</evidence>
<evidence type="ECO:0000256" key="3">
    <source>
        <dbReference type="ARBA" id="ARBA00022692"/>
    </source>
</evidence>
<dbReference type="PANTHER" id="PTHR23033:SF14">
    <property type="entry name" value="GLYCOPROTEIN-N-ACETYLGALACTOSAMINE 3-BETA-GALACTOSYLTRANSFERASE 1-RELATED"/>
    <property type="match status" value="1"/>
</dbReference>
<evidence type="ECO:0000256" key="2">
    <source>
        <dbReference type="ARBA" id="ARBA00006462"/>
    </source>
</evidence>
<dbReference type="OrthoDB" id="414175at2759"/>
<evidence type="ECO:0000256" key="6">
    <source>
        <dbReference type="ARBA" id="ARBA00023136"/>
    </source>
</evidence>
<evidence type="ECO:0000313" key="9">
    <source>
        <dbReference type="Proteomes" id="UP001152320"/>
    </source>
</evidence>
<comment type="subcellular location">
    <subcellularLocation>
        <location evidence="1">Membrane</location>
        <topology evidence="1">Single-pass type II membrane protein</topology>
    </subcellularLocation>
</comment>
<dbReference type="GO" id="GO:0016020">
    <property type="term" value="C:membrane"/>
    <property type="evidence" value="ECO:0007669"/>
    <property type="project" value="UniProtKB-SubCell"/>
</dbReference>
<keyword evidence="5 7" id="KW-1133">Transmembrane helix</keyword>
<accession>A0A9Q0YLT3</accession>
<keyword evidence="6 7" id="KW-0472">Membrane</keyword>